<accession>W4HFT7</accession>
<evidence type="ECO:0000313" key="2">
    <source>
        <dbReference type="EMBL" id="ETW11263.1"/>
    </source>
</evidence>
<dbReference type="STRING" id="1379903.ATO8_18205"/>
<keyword evidence="3" id="KW-1185">Reference proteome</keyword>
<proteinExistence type="predicted"/>
<organism evidence="2 3">
    <name type="scientific">Roseivivax marinus</name>
    <dbReference type="NCBI Taxonomy" id="1379903"/>
    <lineage>
        <taxon>Bacteria</taxon>
        <taxon>Pseudomonadati</taxon>
        <taxon>Pseudomonadota</taxon>
        <taxon>Alphaproteobacteria</taxon>
        <taxon>Rhodobacterales</taxon>
        <taxon>Roseobacteraceae</taxon>
        <taxon>Roseivivax</taxon>
    </lineage>
</organism>
<name>W4HFT7_9RHOB</name>
<feature type="region of interest" description="Disordered" evidence="1">
    <location>
        <begin position="42"/>
        <end position="64"/>
    </location>
</feature>
<dbReference type="Proteomes" id="UP000019063">
    <property type="component" value="Unassembled WGS sequence"/>
</dbReference>
<dbReference type="AlphaFoldDB" id="W4HFT7"/>
<evidence type="ECO:0000256" key="1">
    <source>
        <dbReference type="SAM" id="MobiDB-lite"/>
    </source>
</evidence>
<gene>
    <name evidence="2" type="ORF">ATO8_18205</name>
</gene>
<comment type="caution">
    <text evidence="2">The sequence shown here is derived from an EMBL/GenBank/DDBJ whole genome shotgun (WGS) entry which is preliminary data.</text>
</comment>
<dbReference type="eggNOG" id="COG3905">
    <property type="taxonomic scope" value="Bacteria"/>
</dbReference>
<reference evidence="2 3" key="1">
    <citation type="journal article" date="2014" name="Antonie Van Leeuwenhoek">
        <title>Roseivivax atlanticus sp. nov., isolated from surface seawater of the Atlantic Ocean.</title>
        <authorList>
            <person name="Li G."/>
            <person name="Lai Q."/>
            <person name="Liu X."/>
            <person name="Sun F."/>
            <person name="Shao Z."/>
        </authorList>
    </citation>
    <scope>NUCLEOTIDE SEQUENCE [LARGE SCALE GENOMIC DNA]</scope>
    <source>
        <strain evidence="2 3">22II-s10s</strain>
    </source>
</reference>
<evidence type="ECO:0000313" key="3">
    <source>
        <dbReference type="Proteomes" id="UP000019063"/>
    </source>
</evidence>
<sequence length="64" mass="7178">MAPHDPGKKQEGFRRDTLDAWEEYRTAGLYASAEKVDAWLSSWGSDNEKPAPECRNSPKAPTLN</sequence>
<dbReference type="EMBL" id="AQQW01000014">
    <property type="protein sequence ID" value="ETW11263.1"/>
    <property type="molecule type" value="Genomic_DNA"/>
</dbReference>
<protein>
    <submittedName>
        <fullName evidence="2">CopG family transcriptional regulator</fullName>
    </submittedName>
</protein>